<dbReference type="SUPFAM" id="SSF49562">
    <property type="entry name" value="C2 domain (Calcium/lipid-binding domain, CaLB)"/>
    <property type="match status" value="1"/>
</dbReference>
<dbReference type="EMBL" id="PKPP01002285">
    <property type="protein sequence ID" value="PWA76295.1"/>
    <property type="molecule type" value="Genomic_DNA"/>
</dbReference>
<dbReference type="PANTHER" id="PTHR31425">
    <property type="entry name" value="PHOSPHORIBOSYLANTHRANILATE TRANSFERASE ISOFORM 1"/>
    <property type="match status" value="1"/>
</dbReference>
<dbReference type="PANTHER" id="PTHR31425:SF50">
    <property type="entry name" value="FT-INTERACTING PROTEIN 3-RELATED"/>
    <property type="match status" value="1"/>
</dbReference>
<keyword evidence="3" id="KW-1185">Reference proteome</keyword>
<dbReference type="InterPro" id="IPR047259">
    <property type="entry name" value="QUIRKY-like"/>
</dbReference>
<name>A0A2U1NS02_ARTAN</name>
<organism evidence="2 3">
    <name type="scientific">Artemisia annua</name>
    <name type="common">Sweet wormwood</name>
    <dbReference type="NCBI Taxonomy" id="35608"/>
    <lineage>
        <taxon>Eukaryota</taxon>
        <taxon>Viridiplantae</taxon>
        <taxon>Streptophyta</taxon>
        <taxon>Embryophyta</taxon>
        <taxon>Tracheophyta</taxon>
        <taxon>Spermatophyta</taxon>
        <taxon>Magnoliopsida</taxon>
        <taxon>eudicotyledons</taxon>
        <taxon>Gunneridae</taxon>
        <taxon>Pentapetalae</taxon>
        <taxon>asterids</taxon>
        <taxon>campanulids</taxon>
        <taxon>Asterales</taxon>
        <taxon>Asteraceae</taxon>
        <taxon>Asteroideae</taxon>
        <taxon>Anthemideae</taxon>
        <taxon>Artemisiinae</taxon>
        <taxon>Artemisia</taxon>
    </lineage>
</organism>
<evidence type="ECO:0000313" key="3">
    <source>
        <dbReference type="Proteomes" id="UP000245207"/>
    </source>
</evidence>
<dbReference type="OrthoDB" id="5973539at2759"/>
<protein>
    <recommendedName>
        <fullName evidence="1">C2 domain-containing protein</fullName>
    </recommendedName>
</protein>
<dbReference type="Proteomes" id="UP000245207">
    <property type="component" value="Unassembled WGS sequence"/>
</dbReference>
<evidence type="ECO:0000313" key="2">
    <source>
        <dbReference type="EMBL" id="PWA76295.1"/>
    </source>
</evidence>
<dbReference type="InterPro" id="IPR000008">
    <property type="entry name" value="C2_dom"/>
</dbReference>
<dbReference type="AlphaFoldDB" id="A0A2U1NS02"/>
<dbReference type="Gene3D" id="2.60.40.150">
    <property type="entry name" value="C2 domain"/>
    <property type="match status" value="1"/>
</dbReference>
<feature type="domain" description="C2" evidence="1">
    <location>
        <begin position="3"/>
        <end position="66"/>
    </location>
</feature>
<dbReference type="Pfam" id="PF00168">
    <property type="entry name" value="C2"/>
    <property type="match status" value="1"/>
</dbReference>
<sequence>MKTKDGRASTDAYSVTKFGTKWIKKRTIVDSFAQKWNEQYMWEVFYPCTVISIGVFDNCHLHGGDKAEGAKDSKIGKSAYLGFEVRKSQPLTKLKQISGVRKQVLNQSGRERKSEGDDVFCSRRKSVIDFLYKMKRSTDLPMLDGQKMKVKELIEEAGKKRSLLLKSLPLDVVIIRPLLKNIPQLQLSSKL</sequence>
<reference evidence="2 3" key="1">
    <citation type="journal article" date="2018" name="Mol. Plant">
        <title>The genome of Artemisia annua provides insight into the evolution of Asteraceae family and artemisinin biosynthesis.</title>
        <authorList>
            <person name="Shen Q."/>
            <person name="Zhang L."/>
            <person name="Liao Z."/>
            <person name="Wang S."/>
            <person name="Yan T."/>
            <person name="Shi P."/>
            <person name="Liu M."/>
            <person name="Fu X."/>
            <person name="Pan Q."/>
            <person name="Wang Y."/>
            <person name="Lv Z."/>
            <person name="Lu X."/>
            <person name="Zhang F."/>
            <person name="Jiang W."/>
            <person name="Ma Y."/>
            <person name="Chen M."/>
            <person name="Hao X."/>
            <person name="Li L."/>
            <person name="Tang Y."/>
            <person name="Lv G."/>
            <person name="Zhou Y."/>
            <person name="Sun X."/>
            <person name="Brodelius P.E."/>
            <person name="Rose J.K.C."/>
            <person name="Tang K."/>
        </authorList>
    </citation>
    <scope>NUCLEOTIDE SEQUENCE [LARGE SCALE GENOMIC DNA]</scope>
    <source>
        <strain evidence="3">cv. Huhao1</strain>
        <tissue evidence="2">Leaf</tissue>
    </source>
</reference>
<comment type="caution">
    <text evidence="2">The sequence shown here is derived from an EMBL/GenBank/DDBJ whole genome shotgun (WGS) entry which is preliminary data.</text>
</comment>
<accession>A0A2U1NS02</accession>
<dbReference type="STRING" id="35608.A0A2U1NS02"/>
<evidence type="ECO:0000259" key="1">
    <source>
        <dbReference type="Pfam" id="PF00168"/>
    </source>
</evidence>
<proteinExistence type="predicted"/>
<gene>
    <name evidence="2" type="ORF">CTI12_AA233910</name>
</gene>
<dbReference type="InterPro" id="IPR035892">
    <property type="entry name" value="C2_domain_sf"/>
</dbReference>